<gene>
    <name evidence="2" type="ORF">SM757_28835</name>
</gene>
<dbReference type="NCBIfam" id="NF047595">
    <property type="entry name" value="IS66_ISRel24_TnpA"/>
    <property type="match status" value="1"/>
</dbReference>
<dbReference type="SUPFAM" id="SSF46689">
    <property type="entry name" value="Homeodomain-like"/>
    <property type="match status" value="1"/>
</dbReference>
<feature type="compositionally biased region" description="Pro residues" evidence="1">
    <location>
        <begin position="59"/>
        <end position="73"/>
    </location>
</feature>
<protein>
    <submittedName>
        <fullName evidence="2">Transposase</fullName>
    </submittedName>
</protein>
<reference evidence="2 3" key="1">
    <citation type="submission" date="2023-11" db="EMBL/GenBank/DDBJ databases">
        <title>Draft genome of Azohydromonas lata strain H1 (DSM1123), a polyhydroxyalkanoate producer.</title>
        <authorList>
            <person name="Traversa D."/>
            <person name="D'Addabbo P."/>
            <person name="Pazzani C."/>
            <person name="Manzari C."/>
            <person name="Chiara M."/>
            <person name="Scrascia M."/>
        </authorList>
    </citation>
    <scope>NUCLEOTIDE SEQUENCE [LARGE SCALE GENOMIC DNA]</scope>
    <source>
        <strain evidence="2 3">H1</strain>
    </source>
</reference>
<keyword evidence="3" id="KW-1185">Reference proteome</keyword>
<comment type="caution">
    <text evidence="2">The sequence shown here is derived from an EMBL/GenBank/DDBJ whole genome shotgun (WGS) entry which is preliminary data.</text>
</comment>
<dbReference type="InterPro" id="IPR009057">
    <property type="entry name" value="Homeodomain-like_sf"/>
</dbReference>
<evidence type="ECO:0000313" key="3">
    <source>
        <dbReference type="Proteomes" id="UP001293718"/>
    </source>
</evidence>
<dbReference type="InterPro" id="IPR002514">
    <property type="entry name" value="Transposase_8"/>
</dbReference>
<dbReference type="RefSeq" id="WP_322468001.1">
    <property type="nucleotide sequence ID" value="NZ_JAXOJX010000074.1"/>
</dbReference>
<dbReference type="Proteomes" id="UP001293718">
    <property type="component" value="Unassembled WGS sequence"/>
</dbReference>
<organism evidence="2 3">
    <name type="scientific">Azohydromonas lata</name>
    <dbReference type="NCBI Taxonomy" id="45677"/>
    <lineage>
        <taxon>Bacteria</taxon>
        <taxon>Pseudomonadati</taxon>
        <taxon>Pseudomonadota</taxon>
        <taxon>Betaproteobacteria</taxon>
        <taxon>Burkholderiales</taxon>
        <taxon>Sphaerotilaceae</taxon>
        <taxon>Azohydromonas</taxon>
    </lineage>
</organism>
<accession>A0ABU5INZ1</accession>
<evidence type="ECO:0000256" key="1">
    <source>
        <dbReference type="SAM" id="MobiDB-lite"/>
    </source>
</evidence>
<name>A0ABU5INZ1_9BURK</name>
<evidence type="ECO:0000313" key="2">
    <source>
        <dbReference type="EMBL" id="MDZ5460592.1"/>
    </source>
</evidence>
<feature type="region of interest" description="Disordered" evidence="1">
    <location>
        <begin position="50"/>
        <end position="74"/>
    </location>
</feature>
<sequence>MNEDSKVRRRRKYDDKFKQQVVAECDQPGASIASIALSHGINANLVHTWRRESRQASEPPAPPPATPQNPPTFIPLALAPNPVSVAADIRIELRRGGTTVAVTWPLGAAAECATWLREILR</sequence>
<proteinExistence type="predicted"/>
<dbReference type="EMBL" id="JAXOJX010000074">
    <property type="protein sequence ID" value="MDZ5460592.1"/>
    <property type="molecule type" value="Genomic_DNA"/>
</dbReference>
<dbReference type="Pfam" id="PF01527">
    <property type="entry name" value="HTH_Tnp_1"/>
    <property type="match status" value="1"/>
</dbReference>